<organism evidence="2 3">
    <name type="scientific">Undibacterium oligocarboniphilum</name>
    <dbReference type="NCBI Taxonomy" id="666702"/>
    <lineage>
        <taxon>Bacteria</taxon>
        <taxon>Pseudomonadati</taxon>
        <taxon>Pseudomonadota</taxon>
        <taxon>Betaproteobacteria</taxon>
        <taxon>Burkholderiales</taxon>
        <taxon>Oxalobacteraceae</taxon>
        <taxon>Undibacterium</taxon>
    </lineage>
</organism>
<dbReference type="Proteomes" id="UP000588051">
    <property type="component" value="Unassembled WGS sequence"/>
</dbReference>
<dbReference type="EMBL" id="JABXYJ010000014">
    <property type="protein sequence ID" value="NVO79361.1"/>
    <property type="molecule type" value="Genomic_DNA"/>
</dbReference>
<feature type="transmembrane region" description="Helical" evidence="1">
    <location>
        <begin position="6"/>
        <end position="22"/>
    </location>
</feature>
<accession>A0A850QIF7</accession>
<protein>
    <submittedName>
        <fullName evidence="2">Uncharacterized protein</fullName>
    </submittedName>
</protein>
<keyword evidence="1" id="KW-0812">Transmembrane</keyword>
<evidence type="ECO:0000313" key="3">
    <source>
        <dbReference type="Proteomes" id="UP000588051"/>
    </source>
</evidence>
<proteinExistence type="predicted"/>
<keyword evidence="1" id="KW-1133">Transmembrane helix</keyword>
<evidence type="ECO:0000256" key="1">
    <source>
        <dbReference type="SAM" id="Phobius"/>
    </source>
</evidence>
<dbReference type="AlphaFoldDB" id="A0A850QIF7"/>
<keyword evidence="1" id="KW-0472">Membrane</keyword>
<comment type="caution">
    <text evidence="2">The sequence shown here is derived from an EMBL/GenBank/DDBJ whole genome shotgun (WGS) entry which is preliminary data.</text>
</comment>
<reference evidence="2 3" key="1">
    <citation type="submission" date="2020-06" db="EMBL/GenBank/DDBJ databases">
        <authorList>
            <person name="Qiu C."/>
            <person name="Liu Z."/>
        </authorList>
    </citation>
    <scope>NUCLEOTIDE SEQUENCE [LARGE SCALE GENOMIC DNA]</scope>
    <source>
        <strain evidence="2 3">EM 1</strain>
    </source>
</reference>
<name>A0A850QIF7_9BURK</name>
<keyword evidence="3" id="KW-1185">Reference proteome</keyword>
<sequence>MYFILMIMLYAAIGGLACFVGIRKKSRRLNEPLPPKEKMILRIIGCAFFSAIVSTLVIQVAASIYIDNTIIKAIKENRELTADENQAVYKLSLLRYGPTWNVKNHIFARRD</sequence>
<feature type="transmembrane region" description="Helical" evidence="1">
    <location>
        <begin position="43"/>
        <end position="66"/>
    </location>
</feature>
<dbReference type="RefSeq" id="WP_176804968.1">
    <property type="nucleotide sequence ID" value="NZ_JABXYJ010000014.1"/>
</dbReference>
<gene>
    <name evidence="2" type="ORF">HV832_16200</name>
</gene>
<evidence type="ECO:0000313" key="2">
    <source>
        <dbReference type="EMBL" id="NVO79361.1"/>
    </source>
</evidence>